<protein>
    <submittedName>
        <fullName evidence="3">Peptide/nickel transport system substrate-binding protein</fullName>
    </submittedName>
</protein>
<evidence type="ECO:0000259" key="2">
    <source>
        <dbReference type="Pfam" id="PF00496"/>
    </source>
</evidence>
<evidence type="ECO:0000313" key="3">
    <source>
        <dbReference type="EMBL" id="MBP2371038.1"/>
    </source>
</evidence>
<feature type="chain" id="PRO_5045443488" evidence="1">
    <location>
        <begin position="37"/>
        <end position="551"/>
    </location>
</feature>
<evidence type="ECO:0000256" key="1">
    <source>
        <dbReference type="SAM" id="SignalP"/>
    </source>
</evidence>
<evidence type="ECO:0000313" key="4">
    <source>
        <dbReference type="Proteomes" id="UP001519295"/>
    </source>
</evidence>
<dbReference type="PIRSF" id="PIRSF002741">
    <property type="entry name" value="MppA"/>
    <property type="match status" value="1"/>
</dbReference>
<dbReference type="InterPro" id="IPR030678">
    <property type="entry name" value="Peptide/Ni-bd"/>
</dbReference>
<proteinExistence type="predicted"/>
<organism evidence="3 4">
    <name type="scientific">Pseudonocardia parietis</name>
    <dbReference type="NCBI Taxonomy" id="570936"/>
    <lineage>
        <taxon>Bacteria</taxon>
        <taxon>Bacillati</taxon>
        <taxon>Actinomycetota</taxon>
        <taxon>Actinomycetes</taxon>
        <taxon>Pseudonocardiales</taxon>
        <taxon>Pseudonocardiaceae</taxon>
        <taxon>Pseudonocardia</taxon>
    </lineage>
</organism>
<dbReference type="PANTHER" id="PTHR30290">
    <property type="entry name" value="PERIPLASMIC BINDING COMPONENT OF ABC TRANSPORTER"/>
    <property type="match status" value="1"/>
</dbReference>
<comment type="caution">
    <text evidence="3">The sequence shown here is derived from an EMBL/GenBank/DDBJ whole genome shotgun (WGS) entry which is preliminary data.</text>
</comment>
<keyword evidence="4" id="KW-1185">Reference proteome</keyword>
<keyword evidence="1" id="KW-0732">Signal</keyword>
<dbReference type="Pfam" id="PF00496">
    <property type="entry name" value="SBP_bac_5"/>
    <property type="match status" value="1"/>
</dbReference>
<gene>
    <name evidence="3" type="ORF">JOF36_006734</name>
</gene>
<dbReference type="EMBL" id="JAGINU010000001">
    <property type="protein sequence ID" value="MBP2371038.1"/>
    <property type="molecule type" value="Genomic_DNA"/>
</dbReference>
<reference evidence="3 4" key="1">
    <citation type="submission" date="2021-03" db="EMBL/GenBank/DDBJ databases">
        <title>Sequencing the genomes of 1000 actinobacteria strains.</title>
        <authorList>
            <person name="Klenk H.-P."/>
        </authorList>
    </citation>
    <scope>NUCLEOTIDE SEQUENCE [LARGE SCALE GENOMIC DNA]</scope>
    <source>
        <strain evidence="3 4">DSM 45256</strain>
    </source>
</reference>
<dbReference type="Gene3D" id="3.40.190.10">
    <property type="entry name" value="Periplasmic binding protein-like II"/>
    <property type="match status" value="1"/>
</dbReference>
<accession>A0ABS4W495</accession>
<dbReference type="Proteomes" id="UP001519295">
    <property type="component" value="Unassembled WGS sequence"/>
</dbReference>
<dbReference type="SUPFAM" id="SSF53850">
    <property type="entry name" value="Periplasmic binding protein-like II"/>
    <property type="match status" value="1"/>
</dbReference>
<feature type="domain" description="Solute-binding protein family 5" evidence="2">
    <location>
        <begin position="87"/>
        <end position="453"/>
    </location>
</feature>
<dbReference type="Gene3D" id="3.10.105.10">
    <property type="entry name" value="Dipeptide-binding Protein, Domain 3"/>
    <property type="match status" value="1"/>
</dbReference>
<dbReference type="InterPro" id="IPR000914">
    <property type="entry name" value="SBP_5_dom"/>
</dbReference>
<sequence length="551" mass="59944">MSTSGSEGRTASVGRRLFPAVLALVLASGCAGGAPASPADGPTTADRLTIALPETIGGPLNPFVTFTEQISELVYDKLLAPSPYVDEPQPWLATDVSMVDPTTWEVTLRDDVTWHDGEKLTADDVVFTFHYAHAAPTGRFTHHVNEIPDVSSVDVLAENKVRFTCAFACPDLGPVTLADLPILPEHVWSKIAPTDVKKHTALPVGSGPYRLVSFDQTTGYRFEANPDYFAGAPVVRELEMPIIADPSATFTALRAGEIDAAFRPVSPELVDQFAGSGDVSVVETRPLRFPELRLNYERAPFDEPRFRKALSLALDRQELLDTVFLGQGRIADKGYPHPDSPWTDPTLSTPSDAARATALLDEIGFRDTDGDGVRESPAGPLRFTISAEGSEPTQVRAAEIVAEQLAGVGIAATAQGLDAGSFADLSTSRNFDMFVNTITAHGVADPTQFIMSHRSGYLWDAPDLPYPAWDALFERWKATTSVEDRREVAFEMQRLFNEQPTSIPLYYPDEHWAFRPEAFSGWVESPGFGIIHKWSLLPRSVSESAGAIVTG</sequence>
<feature type="signal peptide" evidence="1">
    <location>
        <begin position="1"/>
        <end position="36"/>
    </location>
</feature>
<dbReference type="InterPro" id="IPR039424">
    <property type="entry name" value="SBP_5"/>
</dbReference>
<name>A0ABS4W495_9PSEU</name>
<dbReference type="RefSeq" id="WP_210034680.1">
    <property type="nucleotide sequence ID" value="NZ_JAGINU010000001.1"/>
</dbReference>
<dbReference type="CDD" id="cd00995">
    <property type="entry name" value="PBP2_NikA_DppA_OppA_like"/>
    <property type="match status" value="1"/>
</dbReference>